<dbReference type="PRINTS" id="PR00505">
    <property type="entry name" value="D12N6MTFRASE"/>
</dbReference>
<dbReference type="InterPro" id="IPR029063">
    <property type="entry name" value="SAM-dependent_MTases_sf"/>
</dbReference>
<proteinExistence type="predicted"/>
<dbReference type="InterPro" id="IPR012327">
    <property type="entry name" value="MeTrfase_D12"/>
</dbReference>
<keyword evidence="3" id="KW-0808">Transferase</keyword>
<dbReference type="RefSeq" id="WP_254571954.1">
    <property type="nucleotide sequence ID" value="NZ_CP098502.1"/>
</dbReference>
<name>A0ABY5DTB0_9ACTN</name>
<organism evidence="6 7">
    <name type="scientific">Paraconexibacter antarcticus</name>
    <dbReference type="NCBI Taxonomy" id="2949664"/>
    <lineage>
        <taxon>Bacteria</taxon>
        <taxon>Bacillati</taxon>
        <taxon>Actinomycetota</taxon>
        <taxon>Thermoleophilia</taxon>
        <taxon>Solirubrobacterales</taxon>
        <taxon>Paraconexibacteraceae</taxon>
        <taxon>Paraconexibacter</taxon>
    </lineage>
</organism>
<dbReference type="PROSITE" id="PS00092">
    <property type="entry name" value="N6_MTASE"/>
    <property type="match status" value="1"/>
</dbReference>
<evidence type="ECO:0000256" key="2">
    <source>
        <dbReference type="ARBA" id="ARBA00022603"/>
    </source>
</evidence>
<keyword evidence="4" id="KW-0949">S-adenosyl-L-methionine</keyword>
<evidence type="ECO:0000313" key="6">
    <source>
        <dbReference type="EMBL" id="UTI65268.1"/>
    </source>
</evidence>
<keyword evidence="7" id="KW-1185">Reference proteome</keyword>
<dbReference type="GO" id="GO:0032259">
    <property type="term" value="P:methylation"/>
    <property type="evidence" value="ECO:0007669"/>
    <property type="project" value="UniProtKB-KW"/>
</dbReference>
<sequence length="362" mass="39211">MVKYLGSKRTLVPLIRDIAAGLPATTAADPFTGTTRVAQGLRRAGLVVHASDTASYSEVLGGAYVAAGDDVDRAELRRLLAHLGQLPGVDGYVTQTFCRTARFLQEHNGRRVDAIRAEVDRLGLEGTLRALVLTSLLEATDRVDSTCGLQMAFVKAWSKRSYRPLTLREPVAVDGPPGTIARADANAHAASGALDDVDLVYLDPPYNRHSYFSNYHVWETLIRWDAPPHYGIACKREDCRSTKSAYNSVPRAWGVYADLVERLRAPWIVASFSDEGFHRPEAIEALLASTGREVRVVAVEGARYVGARIGIHNPAGEVVGTVSHLRNRELLFVAGPDGAVIDAALGAAERRRGAVVAPLRSP</sequence>
<accession>A0ABY5DTB0</accession>
<dbReference type="EMBL" id="CP098502">
    <property type="protein sequence ID" value="UTI65268.1"/>
    <property type="molecule type" value="Genomic_DNA"/>
</dbReference>
<protein>
    <recommendedName>
        <fullName evidence="1">site-specific DNA-methyltransferase (adenine-specific)</fullName>
        <ecNumber evidence="1">2.1.1.72</ecNumber>
    </recommendedName>
</protein>
<gene>
    <name evidence="6" type="ORF">NBH00_03420</name>
</gene>
<dbReference type="Proteomes" id="UP001056035">
    <property type="component" value="Chromosome"/>
</dbReference>
<comment type="catalytic activity">
    <reaction evidence="5">
        <text>a 2'-deoxyadenosine in DNA + S-adenosyl-L-methionine = an N(6)-methyl-2'-deoxyadenosine in DNA + S-adenosyl-L-homocysteine + H(+)</text>
        <dbReference type="Rhea" id="RHEA:15197"/>
        <dbReference type="Rhea" id="RHEA-COMP:12418"/>
        <dbReference type="Rhea" id="RHEA-COMP:12419"/>
        <dbReference type="ChEBI" id="CHEBI:15378"/>
        <dbReference type="ChEBI" id="CHEBI:57856"/>
        <dbReference type="ChEBI" id="CHEBI:59789"/>
        <dbReference type="ChEBI" id="CHEBI:90615"/>
        <dbReference type="ChEBI" id="CHEBI:90616"/>
        <dbReference type="EC" id="2.1.1.72"/>
    </reaction>
</comment>
<dbReference type="SUPFAM" id="SSF53335">
    <property type="entry name" value="S-adenosyl-L-methionine-dependent methyltransferases"/>
    <property type="match status" value="1"/>
</dbReference>
<reference evidence="6 7" key="1">
    <citation type="submission" date="2022-06" db="EMBL/GenBank/DDBJ databases">
        <title>Paraconexibacter antarcticus.</title>
        <authorList>
            <person name="Kim C.S."/>
        </authorList>
    </citation>
    <scope>NUCLEOTIDE SEQUENCE [LARGE SCALE GENOMIC DNA]</scope>
    <source>
        <strain evidence="6 7">02-257</strain>
    </source>
</reference>
<evidence type="ECO:0000256" key="4">
    <source>
        <dbReference type="ARBA" id="ARBA00022691"/>
    </source>
</evidence>
<evidence type="ECO:0000256" key="3">
    <source>
        <dbReference type="ARBA" id="ARBA00022679"/>
    </source>
</evidence>
<dbReference type="InterPro" id="IPR002052">
    <property type="entry name" value="DNA_methylase_N6_adenine_CS"/>
</dbReference>
<dbReference type="GO" id="GO:0008168">
    <property type="term" value="F:methyltransferase activity"/>
    <property type="evidence" value="ECO:0007669"/>
    <property type="project" value="UniProtKB-KW"/>
</dbReference>
<evidence type="ECO:0000313" key="7">
    <source>
        <dbReference type="Proteomes" id="UP001056035"/>
    </source>
</evidence>
<dbReference type="EC" id="2.1.1.72" evidence="1"/>
<evidence type="ECO:0000256" key="1">
    <source>
        <dbReference type="ARBA" id="ARBA00011900"/>
    </source>
</evidence>
<evidence type="ECO:0000256" key="5">
    <source>
        <dbReference type="ARBA" id="ARBA00047942"/>
    </source>
</evidence>
<dbReference type="Pfam" id="PF02086">
    <property type="entry name" value="MethyltransfD12"/>
    <property type="match status" value="1"/>
</dbReference>
<keyword evidence="2 6" id="KW-0489">Methyltransferase</keyword>